<dbReference type="EMBL" id="PFAR01000024">
    <property type="protein sequence ID" value="PIR93211.1"/>
    <property type="molecule type" value="Genomic_DNA"/>
</dbReference>
<gene>
    <name evidence="1" type="ORF">COT99_01995</name>
</gene>
<dbReference type="Proteomes" id="UP000228626">
    <property type="component" value="Unassembled WGS sequence"/>
</dbReference>
<dbReference type="AlphaFoldDB" id="A0A2H0V288"/>
<evidence type="ECO:0000313" key="1">
    <source>
        <dbReference type="EMBL" id="PIR93211.1"/>
    </source>
</evidence>
<reference evidence="2" key="1">
    <citation type="submission" date="2017-09" db="EMBL/GenBank/DDBJ databases">
        <title>Depth-based differentiation of microbial function through sediment-hosted aquifers and enrichment of novel symbionts in the deep terrestrial subsurface.</title>
        <authorList>
            <person name="Probst A.J."/>
            <person name="Ladd B."/>
            <person name="Jarett J.K."/>
            <person name="Geller-Mcgrath D.E."/>
            <person name="Sieber C.M.K."/>
            <person name="Emerson J.B."/>
            <person name="Anantharaman K."/>
            <person name="Thomas B.C."/>
            <person name="Malmstrom R."/>
            <person name="Stieglmeier M."/>
            <person name="Klingl A."/>
            <person name="Woyke T."/>
            <person name="Ryan C.M."/>
            <person name="Banfield J.F."/>
        </authorList>
    </citation>
    <scope>NUCLEOTIDE SEQUENCE [LARGE SCALE GENOMIC DNA]</scope>
</reference>
<sequence length="112" mass="13117">MNIEKWQNIVGMIKDQFKVEDEGKEELDDVPNGTIEFIIFQGPLGKMRLEYTVKPVVLDKKTIGSRRIGSETTVEYIYSEDEMSQTFKAYKWDDDRDDWVEIEQERLGAFTA</sequence>
<proteinExistence type="predicted"/>
<evidence type="ECO:0000313" key="2">
    <source>
        <dbReference type="Proteomes" id="UP000228626"/>
    </source>
</evidence>
<protein>
    <submittedName>
        <fullName evidence="1">Uncharacterized protein</fullName>
    </submittedName>
</protein>
<comment type="caution">
    <text evidence="1">The sequence shown here is derived from an EMBL/GenBank/DDBJ whole genome shotgun (WGS) entry which is preliminary data.</text>
</comment>
<name>A0A2H0V288_9BACT</name>
<organism evidence="1 2">
    <name type="scientific">Candidatus Falkowbacteria bacterium CG10_big_fil_rev_8_21_14_0_10_43_10</name>
    <dbReference type="NCBI Taxonomy" id="1974567"/>
    <lineage>
        <taxon>Bacteria</taxon>
        <taxon>Candidatus Falkowiibacteriota</taxon>
    </lineage>
</organism>
<accession>A0A2H0V288</accession>